<dbReference type="AlphaFoldDB" id="A0A7D7Q814"/>
<name>A0A7D7Q814_KOCVA</name>
<proteinExistence type="predicted"/>
<accession>A0A7D7Q814</accession>
<evidence type="ECO:0000313" key="1">
    <source>
        <dbReference type="EMBL" id="QMS56383.1"/>
    </source>
</evidence>
<sequence length="79" mass="8727">MCTNTVEVLWFDSSSSQEKVFDMLSSIGKPGNPVEFATGQNWFVADYSAVPDGPTPDRDVDMRDLAQKLNAHYLVAGEE</sequence>
<organism evidence="1 2">
    <name type="scientific">Kocuria varians</name>
    <name type="common">Micrococcus varians</name>
    <dbReference type="NCBI Taxonomy" id="1272"/>
    <lineage>
        <taxon>Bacteria</taxon>
        <taxon>Bacillati</taxon>
        <taxon>Actinomycetota</taxon>
        <taxon>Actinomycetes</taxon>
        <taxon>Micrococcales</taxon>
        <taxon>Micrococcaceae</taxon>
        <taxon>Kocuria</taxon>
    </lineage>
</organism>
<dbReference type="Proteomes" id="UP000216825">
    <property type="component" value="Chromosome"/>
</dbReference>
<reference evidence="1 2" key="2">
    <citation type="submission" date="2020-07" db="EMBL/GenBank/DDBJ databases">
        <title>Genome of starter culture bacteria Kocuria salsicia reveals its technological properties and safety for usage in meat industry.</title>
        <authorList>
            <person name="Michael M."/>
            <person name="Konstantin K."/>
            <person name="Evgenii K."/>
            <person name="Galina S."/>
            <person name="Oksana K."/>
            <person name="Andrei L."/>
        </authorList>
    </citation>
    <scope>NUCLEOTIDE SEQUENCE [LARGE SCALE GENOMIC DNA]</scope>
    <source>
        <strain evidence="1 2">80</strain>
    </source>
</reference>
<evidence type="ECO:0000313" key="2">
    <source>
        <dbReference type="Proteomes" id="UP000216825"/>
    </source>
</evidence>
<dbReference type="RefSeq" id="WP_094393471.1">
    <property type="nucleotide sequence ID" value="NZ_CP059343.1"/>
</dbReference>
<gene>
    <name evidence="1" type="ORF">CIB50_0001087</name>
</gene>
<dbReference type="KEGG" id="kvr:CIB50_0001087"/>
<dbReference type="EMBL" id="CP059343">
    <property type="protein sequence ID" value="QMS56383.1"/>
    <property type="molecule type" value="Genomic_DNA"/>
</dbReference>
<reference evidence="2" key="1">
    <citation type="submission" date="2017-08" db="EMBL/GenBank/DDBJ databases">
        <title>Draft Genome Sequence of Kocuria varians 80.</title>
        <authorList>
            <person name="Minaev M."/>
            <person name="Kurbakov K.A."/>
            <person name="Solodovnikova G.I."/>
            <person name="Kuznetsova O.A."/>
            <person name="Lisitsyn A.B."/>
        </authorList>
    </citation>
    <scope>NUCLEOTIDE SEQUENCE [LARGE SCALE GENOMIC DNA]</scope>
    <source>
        <strain evidence="2">80</strain>
    </source>
</reference>
<keyword evidence="2" id="KW-1185">Reference proteome</keyword>
<protein>
    <submittedName>
        <fullName evidence="1">Uncharacterized protein</fullName>
    </submittedName>
</protein>